<proteinExistence type="predicted"/>
<feature type="compositionally biased region" description="Acidic residues" evidence="1">
    <location>
        <begin position="179"/>
        <end position="189"/>
    </location>
</feature>
<evidence type="ECO:0000313" key="2">
    <source>
        <dbReference type="EMBL" id="KIM78016.1"/>
    </source>
</evidence>
<dbReference type="AlphaFoldDB" id="A0A0C3FDP5"/>
<sequence>MSFPDPTQAPSSFGDYLKSVGLHFAQTIFGHYQNRPTESNGRFQEVATLEWCERMDALLGHLNCITKANPDNKDAVDSLRKVCADAVAAIEAKLEAQKISNAAEAMRLEVEEATQKAEEERQQREEQRRREDEKLAEVRARLEQTRKMEEEEKEILRIQCELEAKKQAYSDAQKATGIDIDDAGNDDGSDSAPENQQGSQRQNKTCQKEEACKWMPQTIHENLCENCARTTELICSGPVGQVCDMCWRQKKSCSNGGQRRPCQMVIKEELKSPGRAATRKCKVYSTTDANPISTIKPVEDADTDVAQPTGKRAKTASISSSRVRFDGVAIVKPMRKSARTTKTTSKKELFARLCQEYATIAKMYKELSETWD</sequence>
<reference evidence="2 3" key="1">
    <citation type="submission" date="2014-04" db="EMBL/GenBank/DDBJ databases">
        <authorList>
            <consortium name="DOE Joint Genome Institute"/>
            <person name="Kuo A."/>
            <person name="Tarkka M."/>
            <person name="Buscot F."/>
            <person name="Kohler A."/>
            <person name="Nagy L.G."/>
            <person name="Floudas D."/>
            <person name="Copeland A."/>
            <person name="Barry K.W."/>
            <person name="Cichocki N."/>
            <person name="Veneault-Fourrey C."/>
            <person name="LaButti K."/>
            <person name="Lindquist E.A."/>
            <person name="Lipzen A."/>
            <person name="Lundell T."/>
            <person name="Morin E."/>
            <person name="Murat C."/>
            <person name="Sun H."/>
            <person name="Tunlid A."/>
            <person name="Henrissat B."/>
            <person name="Grigoriev I.V."/>
            <person name="Hibbett D.S."/>
            <person name="Martin F."/>
            <person name="Nordberg H.P."/>
            <person name="Cantor M.N."/>
            <person name="Hua S.X."/>
        </authorList>
    </citation>
    <scope>NUCLEOTIDE SEQUENCE [LARGE SCALE GENOMIC DNA]</scope>
    <source>
        <strain evidence="2 3">F 1598</strain>
    </source>
</reference>
<gene>
    <name evidence="2" type="ORF">PILCRDRAFT_11473</name>
</gene>
<evidence type="ECO:0000256" key="1">
    <source>
        <dbReference type="SAM" id="MobiDB-lite"/>
    </source>
</evidence>
<reference evidence="3" key="2">
    <citation type="submission" date="2015-01" db="EMBL/GenBank/DDBJ databases">
        <title>Evolutionary Origins and Diversification of the Mycorrhizal Mutualists.</title>
        <authorList>
            <consortium name="DOE Joint Genome Institute"/>
            <consortium name="Mycorrhizal Genomics Consortium"/>
            <person name="Kohler A."/>
            <person name="Kuo A."/>
            <person name="Nagy L.G."/>
            <person name="Floudas D."/>
            <person name="Copeland A."/>
            <person name="Barry K.W."/>
            <person name="Cichocki N."/>
            <person name="Veneault-Fourrey C."/>
            <person name="LaButti K."/>
            <person name="Lindquist E.A."/>
            <person name="Lipzen A."/>
            <person name="Lundell T."/>
            <person name="Morin E."/>
            <person name="Murat C."/>
            <person name="Riley R."/>
            <person name="Ohm R."/>
            <person name="Sun H."/>
            <person name="Tunlid A."/>
            <person name="Henrissat B."/>
            <person name="Grigoriev I.V."/>
            <person name="Hibbett D.S."/>
            <person name="Martin F."/>
        </authorList>
    </citation>
    <scope>NUCLEOTIDE SEQUENCE [LARGE SCALE GENOMIC DNA]</scope>
    <source>
        <strain evidence="3">F 1598</strain>
    </source>
</reference>
<feature type="compositionally biased region" description="Polar residues" evidence="1">
    <location>
        <begin position="193"/>
        <end position="202"/>
    </location>
</feature>
<feature type="region of interest" description="Disordered" evidence="1">
    <location>
        <begin position="178"/>
        <end position="202"/>
    </location>
</feature>
<feature type="region of interest" description="Disordered" evidence="1">
    <location>
        <begin position="110"/>
        <end position="134"/>
    </location>
</feature>
<name>A0A0C3FDP5_PILCF</name>
<organism evidence="2 3">
    <name type="scientific">Piloderma croceum (strain F 1598)</name>
    <dbReference type="NCBI Taxonomy" id="765440"/>
    <lineage>
        <taxon>Eukaryota</taxon>
        <taxon>Fungi</taxon>
        <taxon>Dikarya</taxon>
        <taxon>Basidiomycota</taxon>
        <taxon>Agaricomycotina</taxon>
        <taxon>Agaricomycetes</taxon>
        <taxon>Agaricomycetidae</taxon>
        <taxon>Atheliales</taxon>
        <taxon>Atheliaceae</taxon>
        <taxon>Piloderma</taxon>
    </lineage>
</organism>
<dbReference type="Proteomes" id="UP000054166">
    <property type="component" value="Unassembled WGS sequence"/>
</dbReference>
<evidence type="ECO:0000313" key="3">
    <source>
        <dbReference type="Proteomes" id="UP000054166"/>
    </source>
</evidence>
<dbReference type="InParanoid" id="A0A0C3FDP5"/>
<dbReference type="HOGENOM" id="CLU_073385_0_0_1"/>
<accession>A0A0C3FDP5</accession>
<dbReference type="EMBL" id="KN833019">
    <property type="protein sequence ID" value="KIM78016.1"/>
    <property type="molecule type" value="Genomic_DNA"/>
</dbReference>
<keyword evidence="3" id="KW-1185">Reference proteome</keyword>
<protein>
    <submittedName>
        <fullName evidence="2">Uncharacterized protein</fullName>
    </submittedName>
</protein>